<dbReference type="OrthoDB" id="6418713at2759"/>
<feature type="transmembrane region" description="Helical" evidence="6">
    <location>
        <begin position="496"/>
        <end position="514"/>
    </location>
</feature>
<feature type="transmembrane region" description="Helical" evidence="6">
    <location>
        <begin position="534"/>
        <end position="552"/>
    </location>
</feature>
<evidence type="ECO:0000256" key="2">
    <source>
        <dbReference type="ARBA" id="ARBA00022692"/>
    </source>
</evidence>
<feature type="compositionally biased region" description="Polar residues" evidence="5">
    <location>
        <begin position="15"/>
        <end position="24"/>
    </location>
</feature>
<comment type="caution">
    <text evidence="8">The sequence shown here is derived from an EMBL/GenBank/DDBJ whole genome shotgun (WGS) entry which is preliminary data.</text>
</comment>
<dbReference type="InterPro" id="IPR004853">
    <property type="entry name" value="Sugar_P_trans_dom"/>
</dbReference>
<name>A0A9P6UXT8_9FUNG</name>
<feature type="transmembrane region" description="Helical" evidence="6">
    <location>
        <begin position="591"/>
        <end position="609"/>
    </location>
</feature>
<feature type="region of interest" description="Disordered" evidence="5">
    <location>
        <begin position="177"/>
        <end position="267"/>
    </location>
</feature>
<dbReference type="InterPro" id="IPR037185">
    <property type="entry name" value="EmrE-like"/>
</dbReference>
<evidence type="ECO:0000256" key="4">
    <source>
        <dbReference type="ARBA" id="ARBA00023136"/>
    </source>
</evidence>
<feature type="transmembrane region" description="Helical" evidence="6">
    <location>
        <begin position="564"/>
        <end position="585"/>
    </location>
</feature>
<feature type="transmembrane region" description="Helical" evidence="6">
    <location>
        <begin position="405"/>
        <end position="426"/>
    </location>
</feature>
<keyword evidence="3 6" id="KW-1133">Transmembrane helix</keyword>
<feature type="compositionally biased region" description="Polar residues" evidence="5">
    <location>
        <begin position="34"/>
        <end position="48"/>
    </location>
</feature>
<evidence type="ECO:0000256" key="1">
    <source>
        <dbReference type="ARBA" id="ARBA00004141"/>
    </source>
</evidence>
<feature type="transmembrane region" description="Helical" evidence="6">
    <location>
        <begin position="304"/>
        <end position="321"/>
    </location>
</feature>
<gene>
    <name evidence="8" type="primary">CAS42_1</name>
    <name evidence="8" type="ORF">BGZ99_001421</name>
</gene>
<evidence type="ECO:0000259" key="7">
    <source>
        <dbReference type="Pfam" id="PF03151"/>
    </source>
</evidence>
<dbReference type="AlphaFoldDB" id="A0A9P6UXT8"/>
<dbReference type="EMBL" id="JAAAIP010000136">
    <property type="protein sequence ID" value="KAG0324805.1"/>
    <property type="molecule type" value="Genomic_DNA"/>
</dbReference>
<feature type="transmembrane region" description="Helical" evidence="6">
    <location>
        <begin position="458"/>
        <end position="475"/>
    </location>
</feature>
<feature type="compositionally biased region" description="Low complexity" evidence="5">
    <location>
        <begin position="104"/>
        <end position="135"/>
    </location>
</feature>
<feature type="compositionally biased region" description="Low complexity" evidence="5">
    <location>
        <begin position="207"/>
        <end position="224"/>
    </location>
</feature>
<feature type="compositionally biased region" description="Low complexity" evidence="5">
    <location>
        <begin position="255"/>
        <end position="267"/>
    </location>
</feature>
<dbReference type="Proteomes" id="UP000738325">
    <property type="component" value="Unassembled WGS sequence"/>
</dbReference>
<feature type="compositionally biased region" description="Low complexity" evidence="5">
    <location>
        <begin position="177"/>
        <end position="198"/>
    </location>
</feature>
<reference evidence="8" key="1">
    <citation type="journal article" date="2020" name="Fungal Divers.">
        <title>Resolving the Mortierellaceae phylogeny through synthesis of multi-gene phylogenetics and phylogenomics.</title>
        <authorList>
            <person name="Vandepol N."/>
            <person name="Liber J."/>
            <person name="Desiro A."/>
            <person name="Na H."/>
            <person name="Kennedy M."/>
            <person name="Barry K."/>
            <person name="Grigoriev I.V."/>
            <person name="Miller A.N."/>
            <person name="O'Donnell K."/>
            <person name="Stajich J.E."/>
            <person name="Bonito G."/>
        </authorList>
    </citation>
    <scope>NUCLEOTIDE SEQUENCE</scope>
    <source>
        <strain evidence="8">REB-010B</strain>
    </source>
</reference>
<feature type="region of interest" description="Disordered" evidence="5">
    <location>
        <begin position="1"/>
        <end position="163"/>
    </location>
</feature>
<feature type="domain" description="Sugar phosphate transporter" evidence="7">
    <location>
        <begin position="305"/>
        <end position="608"/>
    </location>
</feature>
<comment type="subcellular location">
    <subcellularLocation>
        <location evidence="1">Membrane</location>
        <topology evidence="1">Multi-pass membrane protein</topology>
    </subcellularLocation>
</comment>
<feature type="transmembrane region" description="Helical" evidence="6">
    <location>
        <begin position="341"/>
        <end position="358"/>
    </location>
</feature>
<dbReference type="Pfam" id="PF03151">
    <property type="entry name" value="TPT"/>
    <property type="match status" value="1"/>
</dbReference>
<dbReference type="PANTHER" id="PTHR11132">
    <property type="entry name" value="SOLUTE CARRIER FAMILY 35"/>
    <property type="match status" value="1"/>
</dbReference>
<keyword evidence="4 6" id="KW-0472">Membrane</keyword>
<evidence type="ECO:0000313" key="8">
    <source>
        <dbReference type="EMBL" id="KAG0324805.1"/>
    </source>
</evidence>
<dbReference type="InterPro" id="IPR050186">
    <property type="entry name" value="TPT_transporter"/>
</dbReference>
<evidence type="ECO:0000256" key="6">
    <source>
        <dbReference type="SAM" id="Phobius"/>
    </source>
</evidence>
<feature type="transmembrane region" description="Helical" evidence="6">
    <location>
        <begin position="433"/>
        <end position="452"/>
    </location>
</feature>
<evidence type="ECO:0000313" key="9">
    <source>
        <dbReference type="Proteomes" id="UP000738325"/>
    </source>
</evidence>
<feature type="compositionally biased region" description="Polar residues" evidence="5">
    <location>
        <begin position="136"/>
        <end position="161"/>
    </location>
</feature>
<dbReference type="SUPFAM" id="SSF103481">
    <property type="entry name" value="Multidrug resistance efflux transporter EmrE"/>
    <property type="match status" value="1"/>
</dbReference>
<feature type="compositionally biased region" description="Low complexity" evidence="5">
    <location>
        <begin position="77"/>
        <end position="97"/>
    </location>
</feature>
<feature type="transmembrane region" description="Helical" evidence="6">
    <location>
        <begin position="378"/>
        <end position="399"/>
    </location>
</feature>
<sequence>MTMRESRETTLARRLSQSKPSSSPLVHYVPPSPNNQGSHTGNTFTSSEKAYKRSSVLAGKKGGTEQESIPLQRDIFASTQLSGTSSSSGNSGSSAATVLGGMVTASVSPSHSPPSLSTSQSLSSGSGTTTTTMTGANQYMSAPSHPQSINASAKNTQSTSAGGARTQLGSILASTLGLAGGSSSPSSPNGYHSSPNPSRHFRYPTVPSTNPPSSSSSSTSSTTTIGGGNINSGGAAATESSRHQPPNRKVGSMNDSVSAGSDDNSSSSFKNYTPSVFINIGRTSSSLPQILIPKKRVAQNIMSNLSYIVAWYFFSTALSIYNKNLMGKDNWNFDLPLFVSSIHSGLHFVITACLMHFFPNEFDATRSGKGSRITIHNYVTQVLPCAVAAALEICMANASLMYITLSFYTMIKSSTPIWVLVFAFFFRLEKPRMSLILIIGTIVVGVALTVAGETQFDMTGFILVLSAAVMSGLRWSLTQMLLQKDQLGMDNPVATLYYISPVMFVIMSLLSLVIEDPFVQFESSAFFNDFRTGALTMMMAGGGGLLAFAMTVAEFKLIKNTGTVTLSVAGISKEIVVISLSMLIFGDRLTIVNMLGLMVSIGGIIAYNYDKVRKLQQNSLGSADYEALGTMGRHHKGDNTD</sequence>
<keyword evidence="2 6" id="KW-0812">Transmembrane</keyword>
<dbReference type="GO" id="GO:0016020">
    <property type="term" value="C:membrane"/>
    <property type="evidence" value="ECO:0007669"/>
    <property type="project" value="UniProtKB-SubCell"/>
</dbReference>
<organism evidence="8 9">
    <name type="scientific">Dissophora globulifera</name>
    <dbReference type="NCBI Taxonomy" id="979702"/>
    <lineage>
        <taxon>Eukaryota</taxon>
        <taxon>Fungi</taxon>
        <taxon>Fungi incertae sedis</taxon>
        <taxon>Mucoromycota</taxon>
        <taxon>Mortierellomycotina</taxon>
        <taxon>Mortierellomycetes</taxon>
        <taxon>Mortierellales</taxon>
        <taxon>Mortierellaceae</taxon>
        <taxon>Dissophora</taxon>
    </lineage>
</organism>
<evidence type="ECO:0000256" key="3">
    <source>
        <dbReference type="ARBA" id="ARBA00022989"/>
    </source>
</evidence>
<keyword evidence="9" id="KW-1185">Reference proteome</keyword>
<accession>A0A9P6UXT8</accession>
<protein>
    <submittedName>
        <fullName evidence="8">Triose-phosphate Transporter</fullName>
    </submittedName>
</protein>
<evidence type="ECO:0000256" key="5">
    <source>
        <dbReference type="SAM" id="MobiDB-lite"/>
    </source>
</evidence>
<proteinExistence type="predicted"/>
<feature type="compositionally biased region" description="Basic and acidic residues" evidence="5">
    <location>
        <begin position="1"/>
        <end position="11"/>
    </location>
</feature>